<dbReference type="InterPro" id="IPR043128">
    <property type="entry name" value="Rev_trsase/Diguanyl_cyclase"/>
</dbReference>
<feature type="domain" description="GGDEF" evidence="3">
    <location>
        <begin position="586"/>
        <end position="715"/>
    </location>
</feature>
<dbReference type="PANTHER" id="PTHR35936">
    <property type="entry name" value="MEMBRANE-BOUND LYTIC MUREIN TRANSGLYCOSYLASE F"/>
    <property type="match status" value="1"/>
</dbReference>
<evidence type="ECO:0000313" key="4">
    <source>
        <dbReference type="EMBL" id="OEJ68885.1"/>
    </source>
</evidence>
<dbReference type="SMART" id="SM00062">
    <property type="entry name" value="PBPb"/>
    <property type="match status" value="2"/>
</dbReference>
<dbReference type="AlphaFoldDB" id="A0A1E5QAK5"/>
<sequence length="730" mass="81617">MSTFRLGRIFFALIFFVGVTYFAMVCRVQASEVPLSDAERAYIQDNPTLRVANEMAWPPFNFSENGEAKGYSIDYIRLIAQKLGLKVEFVRGPSWGMFMGMIRTGDIDVIMNIIPSDERRAYINFTSAYVISSAALYTKGRHSDITTLDSLNGKTVAVPAGYISQELLTRKYPNIKQYLTTDTAEALQAVAKGEVDAVISDTGVAEHLIRKLKLESLVNTTTISDPMFVNVLSIGVRKDRALLLTILQKGMDAVSDEETLRLREQWLSPSQGSQVRSPLAFTEGEKAYLAAHDEITMCIDPDWMPYEKFDADGKHIGMTADYFDAFALRIGKPIHVVKTKTWPQSLDAARKRVCDIMSLVMKTEERRAYLDFTAPYLVSPMVIATHPHAPFIADIPSIGDHVVGIVKGYAFVSVFRHRYPDIHVVEVNNINDGLDKVRNGELFGMIDTLATIGYAIQQNYIGELKIVGKFEDTLNLSVGVRNDAPELLSIFNKVIDSLTPEQHRAIRNAWISVHYEEAPDYTLLIQVIIAFMIISVLMVYWQIQLRKHNAVLERLSNTDRLTGLFNRLKLDEMMEMRHAEFARFGRPFSIILLDIDNFKLVNDRFGHQMGDRVLVKAASLLKDQSRTVDSVGRWGGEEFLIICPETRAEGAKVQAEYIRAAFKSTDFGTGDTITVSLGIAEMGEGEGVKDVILRADAALYTGKNNGRDQVCVAAPRPGSTQAFTQTPTGQ</sequence>
<dbReference type="CDD" id="cd01007">
    <property type="entry name" value="PBP2_BvgS_HisK_like"/>
    <property type="match status" value="1"/>
</dbReference>
<dbReference type="Pfam" id="PF00497">
    <property type="entry name" value="SBP_bac_3"/>
    <property type="match status" value="2"/>
</dbReference>
<keyword evidence="1" id="KW-0732">Signal</keyword>
<dbReference type="SUPFAM" id="SSF55073">
    <property type="entry name" value="Nucleotide cyclase"/>
    <property type="match status" value="1"/>
</dbReference>
<proteinExistence type="predicted"/>
<keyword evidence="5" id="KW-1185">Reference proteome</keyword>
<dbReference type="SMART" id="SM00267">
    <property type="entry name" value="GGDEF"/>
    <property type="match status" value="1"/>
</dbReference>
<feature type="transmembrane region" description="Helical" evidence="2">
    <location>
        <begin position="521"/>
        <end position="541"/>
    </location>
</feature>
<dbReference type="SUPFAM" id="SSF53850">
    <property type="entry name" value="Periplasmic binding protein-like II"/>
    <property type="match status" value="2"/>
</dbReference>
<dbReference type="FunFam" id="3.30.70.270:FF:000001">
    <property type="entry name" value="Diguanylate cyclase domain protein"/>
    <property type="match status" value="1"/>
</dbReference>
<dbReference type="GO" id="GO:0003824">
    <property type="term" value="F:catalytic activity"/>
    <property type="evidence" value="ECO:0007669"/>
    <property type="project" value="UniProtKB-ARBA"/>
</dbReference>
<evidence type="ECO:0000256" key="2">
    <source>
        <dbReference type="SAM" id="Phobius"/>
    </source>
</evidence>
<dbReference type="PROSITE" id="PS50887">
    <property type="entry name" value="GGDEF"/>
    <property type="match status" value="1"/>
</dbReference>
<dbReference type="Pfam" id="PF00990">
    <property type="entry name" value="GGDEF"/>
    <property type="match status" value="1"/>
</dbReference>
<keyword evidence="2" id="KW-1133">Transmembrane helix</keyword>
<organism evidence="4 5">
    <name type="scientific">Magnetovibrio blakemorei</name>
    <dbReference type="NCBI Taxonomy" id="28181"/>
    <lineage>
        <taxon>Bacteria</taxon>
        <taxon>Pseudomonadati</taxon>
        <taxon>Pseudomonadota</taxon>
        <taxon>Alphaproteobacteria</taxon>
        <taxon>Rhodospirillales</taxon>
        <taxon>Magnetovibrionaceae</taxon>
        <taxon>Magnetovibrio</taxon>
    </lineage>
</organism>
<dbReference type="CDD" id="cd01949">
    <property type="entry name" value="GGDEF"/>
    <property type="match status" value="1"/>
</dbReference>
<dbReference type="Gene3D" id="3.40.190.10">
    <property type="entry name" value="Periplasmic binding protein-like II"/>
    <property type="match status" value="4"/>
</dbReference>
<accession>A0A1E5QAK5</accession>
<dbReference type="InterPro" id="IPR029787">
    <property type="entry name" value="Nucleotide_cyclase"/>
</dbReference>
<dbReference type="InterPro" id="IPR000160">
    <property type="entry name" value="GGDEF_dom"/>
</dbReference>
<dbReference type="NCBIfam" id="TIGR00254">
    <property type="entry name" value="GGDEF"/>
    <property type="match status" value="1"/>
</dbReference>
<dbReference type="InterPro" id="IPR001638">
    <property type="entry name" value="Solute-binding_3/MltF_N"/>
</dbReference>
<keyword evidence="2" id="KW-0812">Transmembrane</keyword>
<dbReference type="RefSeq" id="WP_069956952.1">
    <property type="nucleotide sequence ID" value="NZ_MCGG01000010.1"/>
</dbReference>
<name>A0A1E5QAK5_9PROT</name>
<dbReference type="EMBL" id="MCGG01000010">
    <property type="protein sequence ID" value="OEJ68885.1"/>
    <property type="molecule type" value="Genomic_DNA"/>
</dbReference>
<dbReference type="Gene3D" id="3.30.70.270">
    <property type="match status" value="1"/>
</dbReference>
<reference evidence="5" key="1">
    <citation type="submission" date="2016-07" db="EMBL/GenBank/DDBJ databases">
        <authorList>
            <person name="Florea S."/>
            <person name="Webb J.S."/>
            <person name="Jaromczyk J."/>
            <person name="Schardl C.L."/>
        </authorList>
    </citation>
    <scope>NUCLEOTIDE SEQUENCE [LARGE SCALE GENOMIC DNA]</scope>
    <source>
        <strain evidence="5">MV-1</strain>
    </source>
</reference>
<dbReference type="CDD" id="cd13708">
    <property type="entry name" value="PBP2_BvgS_like_1"/>
    <property type="match status" value="1"/>
</dbReference>
<evidence type="ECO:0000256" key="1">
    <source>
        <dbReference type="ARBA" id="ARBA00022729"/>
    </source>
</evidence>
<comment type="caution">
    <text evidence="4">The sequence shown here is derived from an EMBL/GenBank/DDBJ whole genome shotgun (WGS) entry which is preliminary data.</text>
</comment>
<dbReference type="STRING" id="28181.BEN30_05080"/>
<dbReference type="Proteomes" id="UP000095347">
    <property type="component" value="Unassembled WGS sequence"/>
</dbReference>
<dbReference type="OrthoDB" id="9812260at2"/>
<keyword evidence="2" id="KW-0472">Membrane</keyword>
<evidence type="ECO:0000259" key="3">
    <source>
        <dbReference type="PROSITE" id="PS50887"/>
    </source>
</evidence>
<gene>
    <name evidence="4" type="ORF">BEN30_05080</name>
</gene>
<protein>
    <recommendedName>
        <fullName evidence="3">GGDEF domain-containing protein</fullName>
    </recommendedName>
</protein>
<evidence type="ECO:0000313" key="5">
    <source>
        <dbReference type="Proteomes" id="UP000095347"/>
    </source>
</evidence>